<dbReference type="InterPro" id="IPR000425">
    <property type="entry name" value="MIP"/>
</dbReference>
<keyword evidence="4 7" id="KW-0812">Transmembrane</keyword>
<dbReference type="GO" id="GO:0015254">
    <property type="term" value="F:glycerol channel activity"/>
    <property type="evidence" value="ECO:0007669"/>
    <property type="project" value="TreeGrafter"/>
</dbReference>
<dbReference type="PANTHER" id="PTHR43829:SF9">
    <property type="entry name" value="AQUAPORIN-9"/>
    <property type="match status" value="1"/>
</dbReference>
<comment type="similarity">
    <text evidence="2 7">Belongs to the MIP/aquaporin (TC 1.A.8) family.</text>
</comment>
<protein>
    <submittedName>
        <fullName evidence="9">Aquaporin family protein</fullName>
    </submittedName>
</protein>
<dbReference type="EMBL" id="JAAXPR010000007">
    <property type="protein sequence ID" value="NKZ20239.1"/>
    <property type="molecule type" value="Genomic_DNA"/>
</dbReference>
<dbReference type="RefSeq" id="WP_168548998.1">
    <property type="nucleotide sequence ID" value="NZ_JAAXPR010000007.1"/>
</dbReference>
<evidence type="ECO:0000313" key="10">
    <source>
        <dbReference type="Proteomes" id="UP000522720"/>
    </source>
</evidence>
<dbReference type="Gene3D" id="1.20.1080.10">
    <property type="entry name" value="Glycerol uptake facilitator protein"/>
    <property type="match status" value="1"/>
</dbReference>
<proteinExistence type="inferred from homology"/>
<dbReference type="SUPFAM" id="SSF81338">
    <property type="entry name" value="Aquaporin-like"/>
    <property type="match status" value="1"/>
</dbReference>
<keyword evidence="5 8" id="KW-1133">Transmembrane helix</keyword>
<dbReference type="InterPro" id="IPR023271">
    <property type="entry name" value="Aquaporin-like"/>
</dbReference>
<dbReference type="Proteomes" id="UP000522720">
    <property type="component" value="Unassembled WGS sequence"/>
</dbReference>
<dbReference type="PRINTS" id="PR00783">
    <property type="entry name" value="MINTRINSICP"/>
</dbReference>
<dbReference type="InterPro" id="IPR050363">
    <property type="entry name" value="MIP/Aquaporin"/>
</dbReference>
<sequence length="239" mass="25412">MQYYIGEFLGTMVLIALGAGFGSSISLNHSLSKNLSPNFLTITIAWGFAVMFGVSVAGFFETGGHLNPAVTLAFALGGLFDWSMVAGYIIAQLLGAFVGSAIVVVHYYPHFMATKPEEGNTVGIFATTPAISTPFFNLISEIIATFFFIFILLLMNTGSFVAGVAPISVAFLVMAIGLSFGSTTGYAINPARDFGPRLAYAILPIPNKGEAHWDYAWIPILAPIIGATLAVFVFQCLVS</sequence>
<dbReference type="PROSITE" id="PS00221">
    <property type="entry name" value="MIP"/>
    <property type="match status" value="1"/>
</dbReference>
<keyword evidence="3 7" id="KW-0813">Transport</keyword>
<dbReference type="GO" id="GO:0005886">
    <property type="term" value="C:plasma membrane"/>
    <property type="evidence" value="ECO:0007669"/>
    <property type="project" value="TreeGrafter"/>
</dbReference>
<evidence type="ECO:0000256" key="2">
    <source>
        <dbReference type="ARBA" id="ARBA00006175"/>
    </source>
</evidence>
<evidence type="ECO:0000256" key="5">
    <source>
        <dbReference type="ARBA" id="ARBA00022989"/>
    </source>
</evidence>
<feature type="transmembrane region" description="Helical" evidence="8">
    <location>
        <begin position="167"/>
        <end position="188"/>
    </location>
</feature>
<feature type="transmembrane region" description="Helical" evidence="8">
    <location>
        <begin position="135"/>
        <end position="155"/>
    </location>
</feature>
<evidence type="ECO:0000256" key="4">
    <source>
        <dbReference type="ARBA" id="ARBA00022692"/>
    </source>
</evidence>
<evidence type="ECO:0000256" key="3">
    <source>
        <dbReference type="ARBA" id="ARBA00022448"/>
    </source>
</evidence>
<feature type="transmembrane region" description="Helical" evidence="8">
    <location>
        <begin position="39"/>
        <end position="60"/>
    </location>
</feature>
<reference evidence="9 10" key="1">
    <citation type="submission" date="2020-04" db="EMBL/GenBank/DDBJ databases">
        <title>MicrobeNet Type strains.</title>
        <authorList>
            <person name="Nicholson A.C."/>
        </authorList>
    </citation>
    <scope>NUCLEOTIDE SEQUENCE [LARGE SCALE GENOMIC DNA]</scope>
    <source>
        <strain evidence="9 10">CCUG 69612</strain>
    </source>
</reference>
<evidence type="ECO:0000256" key="6">
    <source>
        <dbReference type="ARBA" id="ARBA00023136"/>
    </source>
</evidence>
<name>A0A7X6S0L8_9STRE</name>
<comment type="subcellular location">
    <subcellularLocation>
        <location evidence="1">Membrane</location>
        <topology evidence="1">Multi-pass membrane protein</topology>
    </subcellularLocation>
</comment>
<dbReference type="PANTHER" id="PTHR43829">
    <property type="entry name" value="AQUAPORIN OR AQUAGLYCEROPORIN RELATED"/>
    <property type="match status" value="1"/>
</dbReference>
<organism evidence="9 10">
    <name type="scientific">Streptococcus ovuberis</name>
    <dbReference type="NCBI Taxonomy" id="1936207"/>
    <lineage>
        <taxon>Bacteria</taxon>
        <taxon>Bacillati</taxon>
        <taxon>Bacillota</taxon>
        <taxon>Bacilli</taxon>
        <taxon>Lactobacillales</taxon>
        <taxon>Streptococcaceae</taxon>
        <taxon>Streptococcus</taxon>
    </lineage>
</organism>
<evidence type="ECO:0000256" key="8">
    <source>
        <dbReference type="SAM" id="Phobius"/>
    </source>
</evidence>
<feature type="transmembrane region" description="Helical" evidence="8">
    <location>
        <begin position="89"/>
        <end position="108"/>
    </location>
</feature>
<dbReference type="Pfam" id="PF00230">
    <property type="entry name" value="MIP"/>
    <property type="match status" value="1"/>
</dbReference>
<evidence type="ECO:0000313" key="9">
    <source>
        <dbReference type="EMBL" id="NKZ20239.1"/>
    </source>
</evidence>
<accession>A0A7X6S0L8</accession>
<feature type="transmembrane region" description="Helical" evidence="8">
    <location>
        <begin position="6"/>
        <end position="27"/>
    </location>
</feature>
<dbReference type="InterPro" id="IPR022357">
    <property type="entry name" value="MIP_CS"/>
</dbReference>
<gene>
    <name evidence="9" type="ORF">HF992_05190</name>
</gene>
<evidence type="ECO:0000256" key="7">
    <source>
        <dbReference type="RuleBase" id="RU000477"/>
    </source>
</evidence>
<comment type="caution">
    <text evidence="9">The sequence shown here is derived from an EMBL/GenBank/DDBJ whole genome shotgun (WGS) entry which is preliminary data.</text>
</comment>
<keyword evidence="10" id="KW-1185">Reference proteome</keyword>
<feature type="transmembrane region" description="Helical" evidence="8">
    <location>
        <begin position="216"/>
        <end position="238"/>
    </location>
</feature>
<dbReference type="AlphaFoldDB" id="A0A7X6S0L8"/>
<evidence type="ECO:0000256" key="1">
    <source>
        <dbReference type="ARBA" id="ARBA00004141"/>
    </source>
</evidence>
<keyword evidence="6 8" id="KW-0472">Membrane</keyword>